<reference evidence="1 2" key="1">
    <citation type="submission" date="2024-02" db="EMBL/GenBank/DDBJ databases">
        <title>High-quality chromosome-scale genome assembly of Pensacola bahiagrass (Paspalum notatum Flugge var. saurae).</title>
        <authorList>
            <person name="Vega J.M."/>
            <person name="Podio M."/>
            <person name="Orjuela J."/>
            <person name="Siena L.A."/>
            <person name="Pessino S.C."/>
            <person name="Combes M.C."/>
            <person name="Mariac C."/>
            <person name="Albertini E."/>
            <person name="Pupilli F."/>
            <person name="Ortiz J.P.A."/>
            <person name="Leblanc O."/>
        </authorList>
    </citation>
    <scope>NUCLEOTIDE SEQUENCE [LARGE SCALE GENOMIC DNA]</scope>
    <source>
        <strain evidence="1">R1</strain>
        <tissue evidence="1">Leaf</tissue>
    </source>
</reference>
<organism evidence="1 2">
    <name type="scientific">Paspalum notatum var. saurae</name>
    <dbReference type="NCBI Taxonomy" id="547442"/>
    <lineage>
        <taxon>Eukaryota</taxon>
        <taxon>Viridiplantae</taxon>
        <taxon>Streptophyta</taxon>
        <taxon>Embryophyta</taxon>
        <taxon>Tracheophyta</taxon>
        <taxon>Spermatophyta</taxon>
        <taxon>Magnoliopsida</taxon>
        <taxon>Liliopsida</taxon>
        <taxon>Poales</taxon>
        <taxon>Poaceae</taxon>
        <taxon>PACMAD clade</taxon>
        <taxon>Panicoideae</taxon>
        <taxon>Andropogonodae</taxon>
        <taxon>Paspaleae</taxon>
        <taxon>Paspalinae</taxon>
        <taxon>Paspalum</taxon>
    </lineage>
</organism>
<dbReference type="AlphaFoldDB" id="A0AAQ3SL69"/>
<keyword evidence="2" id="KW-1185">Reference proteome</keyword>
<evidence type="ECO:0000313" key="2">
    <source>
        <dbReference type="Proteomes" id="UP001341281"/>
    </source>
</evidence>
<sequence>MMTPFIEQHIGIIRAENPDRSDSWVMKEHKHRFTSWLTDLNILEGTTAAEVTLKRLASDPSSRVTTWQAYDINGQTFYTAANDQKSVCKNSGVRIDAIEGTLDLKVT</sequence>
<dbReference type="PANTHER" id="PTHR48258">
    <property type="entry name" value="DUF4218 DOMAIN-CONTAINING PROTEIN-RELATED"/>
    <property type="match status" value="1"/>
</dbReference>
<name>A0AAQ3SL69_PASNO</name>
<gene>
    <name evidence="1" type="ORF">U9M48_004195</name>
</gene>
<dbReference type="EMBL" id="CP144745">
    <property type="protein sequence ID" value="WVZ53223.1"/>
    <property type="molecule type" value="Genomic_DNA"/>
</dbReference>
<proteinExistence type="predicted"/>
<protein>
    <submittedName>
        <fullName evidence="1">Uncharacterized protein</fullName>
    </submittedName>
</protein>
<dbReference type="PANTHER" id="PTHR48258:SF9">
    <property type="entry name" value="OS01G0348150 PROTEIN"/>
    <property type="match status" value="1"/>
</dbReference>
<dbReference type="Proteomes" id="UP001341281">
    <property type="component" value="Chromosome 01"/>
</dbReference>
<accession>A0AAQ3SL69</accession>
<evidence type="ECO:0000313" key="1">
    <source>
        <dbReference type="EMBL" id="WVZ53223.1"/>
    </source>
</evidence>